<dbReference type="Proteomes" id="UP000199534">
    <property type="component" value="Unassembled WGS sequence"/>
</dbReference>
<dbReference type="STRING" id="400055.SAMN04490243_1037"/>
<reference evidence="1 2" key="1">
    <citation type="submission" date="2016-10" db="EMBL/GenBank/DDBJ databases">
        <authorList>
            <person name="de Groot N.N."/>
        </authorList>
    </citation>
    <scope>NUCLEOTIDE SEQUENCE [LARGE SCALE GENOMIC DNA]</scope>
    <source>
        <strain evidence="1 2">DSM 21019</strain>
    </source>
</reference>
<dbReference type="AlphaFoldDB" id="A0A1I6G0L7"/>
<protein>
    <submittedName>
        <fullName evidence="1">CarboxypepD_reg-like domain-containing protein</fullName>
    </submittedName>
</protein>
<dbReference type="InterPro" id="IPR008969">
    <property type="entry name" value="CarboxyPept-like_regulatory"/>
</dbReference>
<dbReference type="Pfam" id="PF13715">
    <property type="entry name" value="CarbopepD_reg_2"/>
    <property type="match status" value="1"/>
</dbReference>
<evidence type="ECO:0000313" key="1">
    <source>
        <dbReference type="EMBL" id="SFR35735.1"/>
    </source>
</evidence>
<name>A0A1I6G0L7_9FLAO</name>
<evidence type="ECO:0000313" key="2">
    <source>
        <dbReference type="Proteomes" id="UP000199534"/>
    </source>
</evidence>
<dbReference type="OrthoDB" id="7432683at2"/>
<gene>
    <name evidence="1" type="ORF">SAMN04490243_1037</name>
</gene>
<proteinExistence type="predicted"/>
<keyword evidence="2" id="KW-1185">Reference proteome</keyword>
<dbReference type="EMBL" id="FOYQ01000001">
    <property type="protein sequence ID" value="SFR35735.1"/>
    <property type="molecule type" value="Genomic_DNA"/>
</dbReference>
<dbReference type="Gene3D" id="2.60.40.1120">
    <property type="entry name" value="Carboxypeptidase-like, regulatory domain"/>
    <property type="match status" value="1"/>
</dbReference>
<sequence>MSYQIKIAEPCSEDWNQMTPTQQGAFCASCKKEVVDFTGMSNRELARRINEAEKDKQGEGLCGRFRSSQLDTPLPRIEANRWRQNAIAAGFTAVMGFSGSLKAQESLPKVTTEIQPVCDVEDTEIKTPFDQAEVTETEELQGVLGGVVIGGAQAVGVDITTAEIRGVVLDQDQQPLPGARVTIVGTDLLAHTNFDGEYVLRVSPRLRTDDMWLEISYIGFVSKTVLLSKSQSASEIMLVELEEDFMGEMVVVGGASFGRPSIFRRIGNLFRRRAY</sequence>
<dbReference type="SUPFAM" id="SSF49464">
    <property type="entry name" value="Carboxypeptidase regulatory domain-like"/>
    <property type="match status" value="1"/>
</dbReference>
<organism evidence="1 2">
    <name type="scientific">Robiginitalea myxolifaciens</name>
    <dbReference type="NCBI Taxonomy" id="400055"/>
    <lineage>
        <taxon>Bacteria</taxon>
        <taxon>Pseudomonadati</taxon>
        <taxon>Bacteroidota</taxon>
        <taxon>Flavobacteriia</taxon>
        <taxon>Flavobacteriales</taxon>
        <taxon>Flavobacteriaceae</taxon>
        <taxon>Robiginitalea</taxon>
    </lineage>
</organism>
<accession>A0A1I6G0L7</accession>
<dbReference type="RefSeq" id="WP_092981195.1">
    <property type="nucleotide sequence ID" value="NZ_FOYQ01000001.1"/>
</dbReference>